<organism evidence="1 2">
    <name type="scientific">Endobacterium cereale</name>
    <dbReference type="NCBI Taxonomy" id="2663029"/>
    <lineage>
        <taxon>Bacteria</taxon>
        <taxon>Pseudomonadati</taxon>
        <taxon>Pseudomonadota</taxon>
        <taxon>Alphaproteobacteria</taxon>
        <taxon>Hyphomicrobiales</taxon>
        <taxon>Rhizobiaceae</taxon>
        <taxon>Endobacterium</taxon>
    </lineage>
</organism>
<protein>
    <recommendedName>
        <fullName evidence="3">DUF551 domain-containing protein</fullName>
    </recommendedName>
</protein>
<name>A0A6A8AEM8_9HYPH</name>
<dbReference type="RefSeq" id="WP_153356219.1">
    <property type="nucleotide sequence ID" value="NZ_WIXI01000047.1"/>
</dbReference>
<comment type="caution">
    <text evidence="1">The sequence shown here is derived from an EMBL/GenBank/DDBJ whole genome shotgun (WGS) entry which is preliminary data.</text>
</comment>
<proteinExistence type="predicted"/>
<evidence type="ECO:0000313" key="1">
    <source>
        <dbReference type="EMBL" id="MQY48220.1"/>
    </source>
</evidence>
<dbReference type="Proteomes" id="UP000435138">
    <property type="component" value="Unassembled WGS sequence"/>
</dbReference>
<evidence type="ECO:0000313" key="2">
    <source>
        <dbReference type="Proteomes" id="UP000435138"/>
    </source>
</evidence>
<sequence>MTSLTDMPADIVEAARSIVKKIREEGWEGAGVVVGLSEAILAERQRDQWQDIATAPKDGTEILVCLTHNISADEWVTLQWVDSQIPGARWPVCESRIDIPFLPTMWRPLPAPPKYEDD</sequence>
<evidence type="ECO:0008006" key="3">
    <source>
        <dbReference type="Google" id="ProtNLM"/>
    </source>
</evidence>
<accession>A0A6A8AEM8</accession>
<reference evidence="1 2" key="1">
    <citation type="submission" date="2019-11" db="EMBL/GenBank/DDBJ databases">
        <title>Genome analysis of Rhizobacterium cereale a novel genus and species isolated from maize roots in North Spain.</title>
        <authorList>
            <person name="Menendez E."/>
            <person name="Flores-Felix J.D."/>
            <person name="Ramirez-Bahena M.-H."/>
            <person name="Igual J.M."/>
            <person name="Garcia-Fraile P."/>
            <person name="Peix A."/>
            <person name="Velazquez E."/>
        </authorList>
    </citation>
    <scope>NUCLEOTIDE SEQUENCE [LARGE SCALE GENOMIC DNA]</scope>
    <source>
        <strain evidence="1 2">RZME27</strain>
    </source>
</reference>
<dbReference type="AlphaFoldDB" id="A0A6A8AEM8"/>
<keyword evidence="2" id="KW-1185">Reference proteome</keyword>
<gene>
    <name evidence="1" type="ORF">GAO09_19485</name>
</gene>
<dbReference type="EMBL" id="WIXI01000047">
    <property type="protein sequence ID" value="MQY48220.1"/>
    <property type="molecule type" value="Genomic_DNA"/>
</dbReference>